<feature type="domain" description="Solute-binding protein family 3/N-terminal" evidence="2">
    <location>
        <begin position="57"/>
        <end position="285"/>
    </location>
</feature>
<dbReference type="OrthoDB" id="4633994at2"/>
<dbReference type="SUPFAM" id="SSF53850">
    <property type="entry name" value="Periplasmic binding protein-like II"/>
    <property type="match status" value="1"/>
</dbReference>
<dbReference type="PANTHER" id="PTHR35936:SF17">
    <property type="entry name" value="ARGININE-BINDING EXTRACELLULAR PROTEIN ARTP"/>
    <property type="match status" value="1"/>
</dbReference>
<gene>
    <name evidence="3" type="ORF">Acor_35610</name>
</gene>
<evidence type="ECO:0000313" key="4">
    <source>
        <dbReference type="Proteomes" id="UP000334990"/>
    </source>
</evidence>
<evidence type="ECO:0000259" key="2">
    <source>
        <dbReference type="SMART" id="SM00062"/>
    </source>
</evidence>
<evidence type="ECO:0000313" key="3">
    <source>
        <dbReference type="EMBL" id="GES01497.1"/>
    </source>
</evidence>
<comment type="caution">
    <text evidence="3">The sequence shown here is derived from an EMBL/GenBank/DDBJ whole genome shotgun (WGS) entry which is preliminary data.</text>
</comment>
<evidence type="ECO:0000256" key="1">
    <source>
        <dbReference type="ARBA" id="ARBA00022729"/>
    </source>
</evidence>
<keyword evidence="1" id="KW-0732">Signal</keyword>
<accession>A0A5M3VXB5</accession>
<dbReference type="Pfam" id="PF00497">
    <property type="entry name" value="SBP_bac_3"/>
    <property type="match status" value="1"/>
</dbReference>
<dbReference type="AlphaFoldDB" id="A0A5M3VXB5"/>
<dbReference type="SMART" id="SM00062">
    <property type="entry name" value="PBPb"/>
    <property type="match status" value="1"/>
</dbReference>
<reference evidence="3 4" key="1">
    <citation type="submission" date="2019-10" db="EMBL/GenBank/DDBJ databases">
        <title>Whole genome shotgun sequence of Acrocarpospora corrugata NBRC 13972.</title>
        <authorList>
            <person name="Ichikawa N."/>
            <person name="Kimura A."/>
            <person name="Kitahashi Y."/>
            <person name="Komaki H."/>
            <person name="Oguchi A."/>
        </authorList>
    </citation>
    <scope>NUCLEOTIDE SEQUENCE [LARGE SCALE GENOMIC DNA]</scope>
    <source>
        <strain evidence="3 4">NBRC 13972</strain>
    </source>
</reference>
<organism evidence="3 4">
    <name type="scientific">Acrocarpospora corrugata</name>
    <dbReference type="NCBI Taxonomy" id="35763"/>
    <lineage>
        <taxon>Bacteria</taxon>
        <taxon>Bacillati</taxon>
        <taxon>Actinomycetota</taxon>
        <taxon>Actinomycetes</taxon>
        <taxon>Streptosporangiales</taxon>
        <taxon>Streptosporangiaceae</taxon>
        <taxon>Acrocarpospora</taxon>
    </lineage>
</organism>
<protein>
    <recommendedName>
        <fullName evidence="2">Solute-binding protein family 3/N-terminal domain-containing protein</fullName>
    </recommendedName>
</protein>
<dbReference type="PANTHER" id="PTHR35936">
    <property type="entry name" value="MEMBRANE-BOUND LYTIC MUREIN TRANSGLYCOSYLASE F"/>
    <property type="match status" value="1"/>
</dbReference>
<keyword evidence="4" id="KW-1185">Reference proteome</keyword>
<dbReference type="CDD" id="cd01004">
    <property type="entry name" value="PBP2_MidA_like"/>
    <property type="match status" value="1"/>
</dbReference>
<sequence>MLSRAKIPVIVLLGVGLAGCGYGGQYNAVSNVERSRMLAVPSGPAALVPDWVRIDGVLLMGTDASHPPNESVDPDTRRAVGWDIELAAAIARKLGLRPEFQNAGIDTIIPGVQSRKYEMGVSSLTDNKEREQVVDFVTYYDSGTAWATREGNPEKADPGNPCGLTVGVRRGTAQVGEVAALSDACVHAGKPAILSLTREQQTEVNADLVAGRTDAMLADTPVIGFAVKQTGGKLRTLGTPHDPAPYGYALGKDADRLQDAILAALKQTMADGTYQAILTKWGVQQGAIADPKINGAQD</sequence>
<name>A0A5M3VXB5_9ACTN</name>
<dbReference type="InterPro" id="IPR001638">
    <property type="entry name" value="Solute-binding_3/MltF_N"/>
</dbReference>
<dbReference type="Gene3D" id="3.40.190.10">
    <property type="entry name" value="Periplasmic binding protein-like II"/>
    <property type="match status" value="2"/>
</dbReference>
<dbReference type="EMBL" id="BLAD01000051">
    <property type="protein sequence ID" value="GES01497.1"/>
    <property type="molecule type" value="Genomic_DNA"/>
</dbReference>
<proteinExistence type="predicted"/>
<dbReference type="Proteomes" id="UP000334990">
    <property type="component" value="Unassembled WGS sequence"/>
</dbReference>
<dbReference type="PROSITE" id="PS51257">
    <property type="entry name" value="PROKAR_LIPOPROTEIN"/>
    <property type="match status" value="1"/>
</dbReference>